<accession>A0ABY5MFN7</accession>
<evidence type="ECO:0000313" key="2">
    <source>
        <dbReference type="Proteomes" id="UP001316184"/>
    </source>
</evidence>
<gene>
    <name evidence="1" type="ORF">NQV15_04965</name>
</gene>
<organism evidence="1 2">
    <name type="scientific">Aeromicrobium wangtongii</name>
    <dbReference type="NCBI Taxonomy" id="2969247"/>
    <lineage>
        <taxon>Bacteria</taxon>
        <taxon>Bacillati</taxon>
        <taxon>Actinomycetota</taxon>
        <taxon>Actinomycetes</taxon>
        <taxon>Propionibacteriales</taxon>
        <taxon>Nocardioidaceae</taxon>
        <taxon>Aeromicrobium</taxon>
    </lineage>
</organism>
<proteinExistence type="predicted"/>
<keyword evidence="2" id="KW-1185">Reference proteome</keyword>
<protein>
    <submittedName>
        <fullName evidence="1">GAF domain-containing protein</fullName>
    </submittedName>
</protein>
<dbReference type="Proteomes" id="UP001316184">
    <property type="component" value="Chromosome"/>
</dbReference>
<evidence type="ECO:0000313" key="1">
    <source>
        <dbReference type="EMBL" id="UUP14666.1"/>
    </source>
</evidence>
<dbReference type="RefSeq" id="WP_232398496.1">
    <property type="nucleotide sequence ID" value="NZ_CP102173.1"/>
</dbReference>
<dbReference type="EMBL" id="CP102173">
    <property type="protein sequence ID" value="UUP14666.1"/>
    <property type="molecule type" value="Genomic_DNA"/>
</dbReference>
<sequence>MRSRRDDVDDAAAVERALRLGLVGMGEATDERAERRLDRFIAAPDGAFVWTRDGDGAAYVGRITGPWRRDEDGAAVDLVNVRDCDWVTEPVDPGLIPAAVAQTFARGGRNFQQTHPGDVEAQTQTLWLRLAS</sequence>
<reference evidence="1 2" key="1">
    <citation type="submission" date="2022-08" db="EMBL/GenBank/DDBJ databases">
        <title>novel species in genus Aeromicrobium.</title>
        <authorList>
            <person name="Ye L."/>
        </authorList>
    </citation>
    <scope>NUCLEOTIDE SEQUENCE [LARGE SCALE GENOMIC DNA]</scope>
    <source>
        <strain evidence="2">zg-Y1379</strain>
    </source>
</reference>
<name>A0ABY5MFN7_9ACTN</name>